<dbReference type="Pfam" id="PF01130">
    <property type="entry name" value="CD36"/>
    <property type="match status" value="1"/>
</dbReference>
<evidence type="ECO:0000256" key="4">
    <source>
        <dbReference type="ARBA" id="ARBA00022989"/>
    </source>
</evidence>
<feature type="non-terminal residue" evidence="8">
    <location>
        <position position="500"/>
    </location>
</feature>
<sequence length="500" mass="57353">MNRTRAGKLAVFGGALFLIGTFFTFSLSKIVELGVRHLQQLRYGSDMFYKWIELPIPLTIQFYLFEVMNPMAVINGAKPVVRERGPYTFWEYRKKEIIEYSSDGTKVSYWETKTYYFDPSRSVGSIDEKITVINAPMVAIGDFVSKLTSERMSALTLGVLNTLFAVYRTNLFIQKSPREIIFDGYRVRELDTLLTLAKPIEALNILQIPRPLPNNTFGLFYNRNGTPEAFYEVYTGTGGFSDKFAYLISYRGKNKLNFWNSEYCNMINGTDGVQYQPYITKQDRLYFFAFDLCRSIYLTYESDSEVQGIPTYRFTPPDELFQGPHKNPDNMCFCPYPKTPQKCYLDGVLDISACWAGAPIILSNPHYLYASKEIQDSVVGLKPNADIHLSALHIEPRVGAILKANRRLQVSVKLERVPFLRQMRNIRKEGIIPLLWLDESAEIDDALRQEINFKLIYPTKLGHASFPAMMVAGLVIFFVSGIAYFYRRQESVKVNSQSIV</sequence>
<evidence type="ECO:0000256" key="2">
    <source>
        <dbReference type="ARBA" id="ARBA00010532"/>
    </source>
</evidence>
<dbReference type="PRINTS" id="PR01609">
    <property type="entry name" value="CD36FAMILY"/>
</dbReference>
<dbReference type="InterPro" id="IPR002159">
    <property type="entry name" value="CD36_fam"/>
</dbReference>
<keyword evidence="6" id="KW-0325">Glycoprotein</keyword>
<comment type="subcellular location">
    <subcellularLocation>
        <location evidence="1">Membrane</location>
    </subcellularLocation>
</comment>
<dbReference type="AlphaFoldDB" id="A0A443QD39"/>
<evidence type="ECO:0000256" key="1">
    <source>
        <dbReference type="ARBA" id="ARBA00004370"/>
    </source>
</evidence>
<dbReference type="PANTHER" id="PTHR11923:SF51">
    <property type="entry name" value="LYSOSOME MEMBRANE PROTEIN 2"/>
    <property type="match status" value="1"/>
</dbReference>
<evidence type="ECO:0000256" key="5">
    <source>
        <dbReference type="ARBA" id="ARBA00023136"/>
    </source>
</evidence>
<keyword evidence="5 7" id="KW-0472">Membrane</keyword>
<dbReference type="GO" id="GO:0005044">
    <property type="term" value="F:scavenger receptor activity"/>
    <property type="evidence" value="ECO:0007669"/>
    <property type="project" value="TreeGrafter"/>
</dbReference>
<evidence type="ECO:0000256" key="7">
    <source>
        <dbReference type="SAM" id="Phobius"/>
    </source>
</evidence>
<protein>
    <submittedName>
        <fullName evidence="8">Lysosome membrane protein 2-like protein</fullName>
    </submittedName>
</protein>
<reference evidence="8 9" key="1">
    <citation type="journal article" date="2018" name="Gigascience">
        <title>Genomes of trombidid mites reveal novel predicted allergens and laterally-transferred genes associated with secondary metabolism.</title>
        <authorList>
            <person name="Dong X."/>
            <person name="Chaisiri K."/>
            <person name="Xia D."/>
            <person name="Armstrong S.D."/>
            <person name="Fang Y."/>
            <person name="Donnelly M.J."/>
            <person name="Kadowaki T."/>
            <person name="McGarry J.W."/>
            <person name="Darby A.C."/>
            <person name="Makepeace B.L."/>
        </authorList>
    </citation>
    <scope>NUCLEOTIDE SEQUENCE [LARGE SCALE GENOMIC DNA]</scope>
    <source>
        <strain evidence="8">UoL-WK</strain>
    </source>
</reference>
<evidence type="ECO:0000256" key="6">
    <source>
        <dbReference type="ARBA" id="ARBA00023180"/>
    </source>
</evidence>
<evidence type="ECO:0000313" key="9">
    <source>
        <dbReference type="Proteomes" id="UP000285301"/>
    </source>
</evidence>
<gene>
    <name evidence="8" type="ORF">B4U79_07307</name>
</gene>
<keyword evidence="9" id="KW-1185">Reference proteome</keyword>
<comment type="caution">
    <text evidence="8">The sequence shown here is derived from an EMBL/GenBank/DDBJ whole genome shotgun (WGS) entry which is preliminary data.</text>
</comment>
<dbReference type="EMBL" id="NCKU01010151">
    <property type="protein sequence ID" value="RWS00943.1"/>
    <property type="molecule type" value="Genomic_DNA"/>
</dbReference>
<feature type="transmembrane region" description="Helical" evidence="7">
    <location>
        <begin position="466"/>
        <end position="486"/>
    </location>
</feature>
<dbReference type="GO" id="GO:0005737">
    <property type="term" value="C:cytoplasm"/>
    <property type="evidence" value="ECO:0007669"/>
    <property type="project" value="TreeGrafter"/>
</dbReference>
<accession>A0A443QD39</accession>
<keyword evidence="3 7" id="KW-0812">Transmembrane</keyword>
<name>A0A443QD39_9ACAR</name>
<dbReference type="OrthoDB" id="18585at2759"/>
<evidence type="ECO:0000256" key="3">
    <source>
        <dbReference type="ARBA" id="ARBA00022692"/>
    </source>
</evidence>
<dbReference type="GO" id="GO:0016020">
    <property type="term" value="C:membrane"/>
    <property type="evidence" value="ECO:0007669"/>
    <property type="project" value="UniProtKB-SubCell"/>
</dbReference>
<dbReference type="STRING" id="1965070.A0A443QD39"/>
<comment type="similarity">
    <text evidence="2">Belongs to the CD36 family.</text>
</comment>
<evidence type="ECO:0000313" key="8">
    <source>
        <dbReference type="EMBL" id="RWS00943.1"/>
    </source>
</evidence>
<dbReference type="PANTHER" id="PTHR11923">
    <property type="entry name" value="SCAVENGER RECEPTOR CLASS B TYPE-1 SR-B1"/>
    <property type="match status" value="1"/>
</dbReference>
<organism evidence="8 9">
    <name type="scientific">Dinothrombium tinctorium</name>
    <dbReference type="NCBI Taxonomy" id="1965070"/>
    <lineage>
        <taxon>Eukaryota</taxon>
        <taxon>Metazoa</taxon>
        <taxon>Ecdysozoa</taxon>
        <taxon>Arthropoda</taxon>
        <taxon>Chelicerata</taxon>
        <taxon>Arachnida</taxon>
        <taxon>Acari</taxon>
        <taxon>Acariformes</taxon>
        <taxon>Trombidiformes</taxon>
        <taxon>Prostigmata</taxon>
        <taxon>Anystina</taxon>
        <taxon>Parasitengona</taxon>
        <taxon>Trombidioidea</taxon>
        <taxon>Trombidiidae</taxon>
        <taxon>Dinothrombium</taxon>
    </lineage>
</organism>
<dbReference type="Proteomes" id="UP000285301">
    <property type="component" value="Unassembled WGS sequence"/>
</dbReference>
<keyword evidence="4 7" id="KW-1133">Transmembrane helix</keyword>
<proteinExistence type="inferred from homology"/>